<evidence type="ECO:0000313" key="3">
    <source>
        <dbReference type="Proteomes" id="UP000613177"/>
    </source>
</evidence>
<dbReference type="Proteomes" id="UP000613177">
    <property type="component" value="Unassembled WGS sequence"/>
</dbReference>
<evidence type="ECO:0000256" key="1">
    <source>
        <dbReference type="SAM" id="Coils"/>
    </source>
</evidence>
<protein>
    <submittedName>
        <fullName evidence="2">Uncharacterized protein</fullName>
    </submittedName>
</protein>
<keyword evidence="1" id="KW-0175">Coiled coil</keyword>
<organism evidence="2 3">
    <name type="scientific">Thamnidium elegans</name>
    <dbReference type="NCBI Taxonomy" id="101142"/>
    <lineage>
        <taxon>Eukaryota</taxon>
        <taxon>Fungi</taxon>
        <taxon>Fungi incertae sedis</taxon>
        <taxon>Mucoromycota</taxon>
        <taxon>Mucoromycotina</taxon>
        <taxon>Mucoromycetes</taxon>
        <taxon>Mucorales</taxon>
        <taxon>Mucorineae</taxon>
        <taxon>Mucoraceae</taxon>
        <taxon>Thamnidium</taxon>
    </lineage>
</organism>
<comment type="caution">
    <text evidence="2">The sequence shown here is derived from an EMBL/GenBank/DDBJ whole genome shotgun (WGS) entry which is preliminary data.</text>
</comment>
<evidence type="ECO:0000313" key="2">
    <source>
        <dbReference type="EMBL" id="KAG2231753.1"/>
    </source>
</evidence>
<reference evidence="2" key="1">
    <citation type="submission" date="2021-01" db="EMBL/GenBank/DDBJ databases">
        <title>Metabolic potential, ecology and presence of endohyphal bacteria is reflected in genomic diversity of Mucoromycotina.</title>
        <authorList>
            <person name="Muszewska A."/>
            <person name="Okrasinska A."/>
            <person name="Steczkiewicz K."/>
            <person name="Drgas O."/>
            <person name="Orlowska M."/>
            <person name="Perlinska-Lenart U."/>
            <person name="Aleksandrzak-Piekarczyk T."/>
            <person name="Szatraj K."/>
            <person name="Zielenkiewicz U."/>
            <person name="Pilsyk S."/>
            <person name="Malc E."/>
            <person name="Mieczkowski P."/>
            <person name="Kruszewska J.S."/>
            <person name="Biernat P."/>
            <person name="Pawlowska J."/>
        </authorList>
    </citation>
    <scope>NUCLEOTIDE SEQUENCE</scope>
    <source>
        <strain evidence="2">WA0000018081</strain>
    </source>
</reference>
<name>A0A8H7SNV6_9FUNG</name>
<accession>A0A8H7SNV6</accession>
<feature type="coiled-coil region" evidence="1">
    <location>
        <begin position="88"/>
        <end position="122"/>
    </location>
</feature>
<proteinExistence type="predicted"/>
<sequence length="306" mass="35607">MSTESIDQLIHAIANISHVEKPCLDNLLTIKKMEIAKEPIDVEHYEAEKKVIMWENTITDLNSWSLNWALFKVTCGLQQEKDRSEVGLKKAKQLVIETEEKVQEEKDKIHEVEVQNEKYTVEYRTLQKYREDVTLMLDEIVKDDFAGETSLKEQIGQYKDKSIELFDNIKKLETVKDLLKTSDSSILEAILELRSSSSKETLMGEGKVYFPEIAFECLKEARELYPDLPGFKSPTEYVNESDNTGAYYSPMQKYLWDVRKRLAELISWCADEAIVLLDQETENQVQLGLKVDEYNFERRRILKESA</sequence>
<dbReference type="EMBL" id="JAEPRE010000137">
    <property type="protein sequence ID" value="KAG2231753.1"/>
    <property type="molecule type" value="Genomic_DNA"/>
</dbReference>
<keyword evidence="3" id="KW-1185">Reference proteome</keyword>
<dbReference type="AlphaFoldDB" id="A0A8H7SNV6"/>
<gene>
    <name evidence="2" type="ORF">INT48_007473</name>
</gene>